<keyword evidence="2" id="KW-1185">Reference proteome</keyword>
<evidence type="ECO:0000313" key="1">
    <source>
        <dbReference type="EMBL" id="GBM03878.1"/>
    </source>
</evidence>
<organism evidence="1 2">
    <name type="scientific">Araneus ventricosus</name>
    <name type="common">Orbweaver spider</name>
    <name type="synonym">Epeira ventricosa</name>
    <dbReference type="NCBI Taxonomy" id="182803"/>
    <lineage>
        <taxon>Eukaryota</taxon>
        <taxon>Metazoa</taxon>
        <taxon>Ecdysozoa</taxon>
        <taxon>Arthropoda</taxon>
        <taxon>Chelicerata</taxon>
        <taxon>Arachnida</taxon>
        <taxon>Araneae</taxon>
        <taxon>Araneomorphae</taxon>
        <taxon>Entelegynae</taxon>
        <taxon>Araneoidea</taxon>
        <taxon>Araneidae</taxon>
        <taxon>Araneus</taxon>
    </lineage>
</organism>
<proteinExistence type="predicted"/>
<dbReference type="Proteomes" id="UP000499080">
    <property type="component" value="Unassembled WGS sequence"/>
</dbReference>
<dbReference type="EMBL" id="BGPR01086557">
    <property type="protein sequence ID" value="GBM03878.1"/>
    <property type="molecule type" value="Genomic_DNA"/>
</dbReference>
<dbReference type="AlphaFoldDB" id="A0A4Y2CJF4"/>
<name>A0A4Y2CJF4_ARAVE</name>
<comment type="caution">
    <text evidence="1">The sequence shown here is derived from an EMBL/GenBank/DDBJ whole genome shotgun (WGS) entry which is preliminary data.</text>
</comment>
<evidence type="ECO:0000313" key="2">
    <source>
        <dbReference type="Proteomes" id="UP000499080"/>
    </source>
</evidence>
<accession>A0A4Y2CJF4</accession>
<sequence>QIPGSLISMFRFQLFVDPVEAAILGLIHLLLNTTLIKKNPLSIDFPLLHKQDKKHTLEFSAVRRTGSHRYFKTIANEKQARHIPPFTAEVESQLTPVCKKQLWNDRAKRSPNHRQQ</sequence>
<gene>
    <name evidence="1" type="ORF">AVEN_268946_1</name>
</gene>
<feature type="non-terminal residue" evidence="1">
    <location>
        <position position="1"/>
    </location>
</feature>
<protein>
    <submittedName>
        <fullName evidence="1">Uncharacterized protein</fullName>
    </submittedName>
</protein>
<reference evidence="1 2" key="1">
    <citation type="journal article" date="2019" name="Sci. Rep.">
        <title>Orb-weaving spider Araneus ventricosus genome elucidates the spidroin gene catalogue.</title>
        <authorList>
            <person name="Kono N."/>
            <person name="Nakamura H."/>
            <person name="Ohtoshi R."/>
            <person name="Moran D.A.P."/>
            <person name="Shinohara A."/>
            <person name="Yoshida Y."/>
            <person name="Fujiwara M."/>
            <person name="Mori M."/>
            <person name="Tomita M."/>
            <person name="Arakawa K."/>
        </authorList>
    </citation>
    <scope>NUCLEOTIDE SEQUENCE [LARGE SCALE GENOMIC DNA]</scope>
</reference>